<dbReference type="GeneID" id="9690156"/>
<evidence type="ECO:0000256" key="5">
    <source>
        <dbReference type="ARBA" id="ARBA00023180"/>
    </source>
</evidence>
<gene>
    <name evidence="8" type="ORF">MICPUCDRAFT_43678</name>
</gene>
<dbReference type="PANTHER" id="PTHR11010:SF11">
    <property type="entry name" value="THYMUS-SPECIFIC SERINE PROTEASE"/>
    <property type="match status" value="1"/>
</dbReference>
<protein>
    <submittedName>
        <fullName evidence="8">Predicted protein</fullName>
    </submittedName>
</protein>
<dbReference type="Pfam" id="PF05577">
    <property type="entry name" value="Peptidase_S28"/>
    <property type="match status" value="1"/>
</dbReference>
<dbReference type="Proteomes" id="UP000001876">
    <property type="component" value="Unassembled WGS sequence"/>
</dbReference>
<reference evidence="8 9" key="1">
    <citation type="journal article" date="2009" name="Science">
        <title>Green evolution and dynamic adaptations revealed by genomes of the marine picoeukaryotes Micromonas.</title>
        <authorList>
            <person name="Worden A.Z."/>
            <person name="Lee J.H."/>
            <person name="Mock T."/>
            <person name="Rouze P."/>
            <person name="Simmons M.P."/>
            <person name="Aerts A.L."/>
            <person name="Allen A.E."/>
            <person name="Cuvelier M.L."/>
            <person name="Derelle E."/>
            <person name="Everett M.V."/>
            <person name="Foulon E."/>
            <person name="Grimwood J."/>
            <person name="Gundlach H."/>
            <person name="Henrissat B."/>
            <person name="Napoli C."/>
            <person name="McDonald S.M."/>
            <person name="Parker M.S."/>
            <person name="Rombauts S."/>
            <person name="Salamov A."/>
            <person name="Von Dassow P."/>
            <person name="Badger J.H."/>
            <person name="Coutinho P.M."/>
            <person name="Demir E."/>
            <person name="Dubchak I."/>
            <person name="Gentemann C."/>
            <person name="Eikrem W."/>
            <person name="Gready J.E."/>
            <person name="John U."/>
            <person name="Lanier W."/>
            <person name="Lindquist E.A."/>
            <person name="Lucas S."/>
            <person name="Mayer K.F."/>
            <person name="Moreau H."/>
            <person name="Not F."/>
            <person name="Otillar R."/>
            <person name="Panaud O."/>
            <person name="Pangilinan J."/>
            <person name="Paulsen I."/>
            <person name="Piegu B."/>
            <person name="Poliakov A."/>
            <person name="Robbens S."/>
            <person name="Schmutz J."/>
            <person name="Toulza E."/>
            <person name="Wyss T."/>
            <person name="Zelensky A."/>
            <person name="Zhou K."/>
            <person name="Armbrust E.V."/>
            <person name="Bhattacharya D."/>
            <person name="Goodenough U.W."/>
            <person name="Van de Peer Y."/>
            <person name="Grigoriev I.V."/>
        </authorList>
    </citation>
    <scope>NUCLEOTIDE SEQUENCE [LARGE SCALE GENOMIC DNA]</scope>
    <source>
        <strain evidence="8 9">CCMP1545</strain>
    </source>
</reference>
<name>C1NA24_MICPC</name>
<evidence type="ECO:0000256" key="7">
    <source>
        <dbReference type="SAM" id="SignalP"/>
    </source>
</evidence>
<dbReference type="PANTHER" id="PTHR11010">
    <property type="entry name" value="PROTEASE S28 PRO-X CARBOXYPEPTIDASE-RELATED"/>
    <property type="match status" value="1"/>
</dbReference>
<keyword evidence="2" id="KW-0645">Protease</keyword>
<evidence type="ECO:0000256" key="2">
    <source>
        <dbReference type="ARBA" id="ARBA00022670"/>
    </source>
</evidence>
<dbReference type="InterPro" id="IPR029058">
    <property type="entry name" value="AB_hydrolase_fold"/>
</dbReference>
<keyword evidence="5" id="KW-0325">Glycoprotein</keyword>
<dbReference type="InterPro" id="IPR008758">
    <property type="entry name" value="Peptidase_S28"/>
</dbReference>
<dbReference type="OrthoDB" id="2130629at2759"/>
<dbReference type="AlphaFoldDB" id="C1NA24"/>
<evidence type="ECO:0000256" key="6">
    <source>
        <dbReference type="SAM" id="MobiDB-lite"/>
    </source>
</evidence>
<keyword evidence="4" id="KW-0378">Hydrolase</keyword>
<dbReference type="KEGG" id="mpp:MICPUCDRAFT_43678"/>
<sequence>MGPRRAPPRALPRSLALLLLLLLLLGVFPRPARALRPNALRPRLRASPRNARAHLARRVRALDAIASTEEDAPPPRPPPPARFLAQRLDHNDPAESRTWRQRYFLNDAWFLNDARPRRRRRLGEEEDGDGEQDASASDATEDAKNTSATAAARASPAIVFLCVGGEGPALRATVVTIGDAHCALAVETARRRNALVVALEHRFYGASQPTGDLSTASLRRYLSSSQALGDIAHFVTRVNEMYGLFGDDVRWIAFGGSYPGVLASWSRLKAR</sequence>
<dbReference type="EMBL" id="GG663752">
    <property type="protein sequence ID" value="EEH51169.1"/>
    <property type="molecule type" value="Genomic_DNA"/>
</dbReference>
<dbReference type="MEROPS" id="S28.A10"/>
<keyword evidence="3 7" id="KW-0732">Signal</keyword>
<keyword evidence="9" id="KW-1185">Reference proteome</keyword>
<comment type="similarity">
    <text evidence="1">Belongs to the peptidase S28 family.</text>
</comment>
<feature type="chain" id="PRO_5002910797" evidence="7">
    <location>
        <begin position="35"/>
        <end position="271"/>
    </location>
</feature>
<proteinExistence type="inferred from homology"/>
<dbReference type="SUPFAM" id="SSF53474">
    <property type="entry name" value="alpha/beta-Hydrolases"/>
    <property type="match status" value="1"/>
</dbReference>
<feature type="region of interest" description="Disordered" evidence="6">
    <location>
        <begin position="121"/>
        <end position="148"/>
    </location>
</feature>
<evidence type="ECO:0000256" key="1">
    <source>
        <dbReference type="ARBA" id="ARBA00011079"/>
    </source>
</evidence>
<evidence type="ECO:0000256" key="3">
    <source>
        <dbReference type="ARBA" id="ARBA00022729"/>
    </source>
</evidence>
<evidence type="ECO:0000313" key="9">
    <source>
        <dbReference type="Proteomes" id="UP000001876"/>
    </source>
</evidence>
<organism evidence="9">
    <name type="scientific">Micromonas pusilla (strain CCMP1545)</name>
    <name type="common">Picoplanktonic green alga</name>
    <dbReference type="NCBI Taxonomy" id="564608"/>
    <lineage>
        <taxon>Eukaryota</taxon>
        <taxon>Viridiplantae</taxon>
        <taxon>Chlorophyta</taxon>
        <taxon>Mamiellophyceae</taxon>
        <taxon>Mamiellales</taxon>
        <taxon>Mamiellaceae</taxon>
        <taxon>Micromonas</taxon>
    </lineage>
</organism>
<dbReference type="RefSeq" id="XP_003064835.1">
    <property type="nucleotide sequence ID" value="XM_003064789.1"/>
</dbReference>
<dbReference type="eggNOG" id="KOG2182">
    <property type="taxonomic scope" value="Eukaryota"/>
</dbReference>
<dbReference type="GO" id="GO:0070008">
    <property type="term" value="F:serine-type exopeptidase activity"/>
    <property type="evidence" value="ECO:0007669"/>
    <property type="project" value="InterPro"/>
</dbReference>
<accession>C1NA24</accession>
<dbReference type="GO" id="GO:0006508">
    <property type="term" value="P:proteolysis"/>
    <property type="evidence" value="ECO:0007669"/>
    <property type="project" value="UniProtKB-KW"/>
</dbReference>
<evidence type="ECO:0000313" key="8">
    <source>
        <dbReference type="EMBL" id="EEH51169.1"/>
    </source>
</evidence>
<evidence type="ECO:0000256" key="4">
    <source>
        <dbReference type="ARBA" id="ARBA00022801"/>
    </source>
</evidence>
<feature type="signal peptide" evidence="7">
    <location>
        <begin position="1"/>
        <end position="34"/>
    </location>
</feature>
<dbReference type="Gene3D" id="3.40.50.1820">
    <property type="entry name" value="alpha/beta hydrolase"/>
    <property type="match status" value="1"/>
</dbReference>
<dbReference type="GO" id="GO:0008239">
    <property type="term" value="F:dipeptidyl-peptidase activity"/>
    <property type="evidence" value="ECO:0007669"/>
    <property type="project" value="TreeGrafter"/>
</dbReference>